<evidence type="ECO:0000256" key="1">
    <source>
        <dbReference type="ARBA" id="ARBA00009981"/>
    </source>
</evidence>
<proteinExistence type="inferred from homology"/>
<evidence type="ECO:0000313" key="4">
    <source>
        <dbReference type="Proteomes" id="UP000769766"/>
    </source>
</evidence>
<dbReference type="EMBL" id="JACPRF010000188">
    <property type="protein sequence ID" value="MBI2876453.1"/>
    <property type="molecule type" value="Genomic_DNA"/>
</dbReference>
<dbReference type="Proteomes" id="UP000769766">
    <property type="component" value="Unassembled WGS sequence"/>
</dbReference>
<comment type="function">
    <text evidence="2">Antitoxin component of a type II toxin-antitoxin (TA) system.</text>
</comment>
<comment type="caution">
    <text evidence="3">The sequence shown here is derived from an EMBL/GenBank/DDBJ whole genome shotgun (WGS) entry which is preliminary data.</text>
</comment>
<sequence length="102" mass="11469">MGFKRLNITEARRHFCQIIAEQETSDTLQYVEVTHRGKPAVVIVEAEKFQELLRKAQAFDTLQKEGLPEIEGSLQIEGNLAEGSQKAAGAIWDAIRRSSEEL</sequence>
<dbReference type="NCBIfam" id="TIGR01552">
    <property type="entry name" value="phd_fam"/>
    <property type="match status" value="1"/>
</dbReference>
<dbReference type="InterPro" id="IPR036165">
    <property type="entry name" value="YefM-like_sf"/>
</dbReference>
<evidence type="ECO:0000256" key="2">
    <source>
        <dbReference type="RuleBase" id="RU362080"/>
    </source>
</evidence>
<reference evidence="3" key="1">
    <citation type="submission" date="2020-07" db="EMBL/GenBank/DDBJ databases">
        <title>Huge and variable diversity of episymbiotic CPR bacteria and DPANN archaea in groundwater ecosystems.</title>
        <authorList>
            <person name="He C.Y."/>
            <person name="Keren R."/>
            <person name="Whittaker M."/>
            <person name="Farag I.F."/>
            <person name="Doudna J."/>
            <person name="Cate J.H.D."/>
            <person name="Banfield J.F."/>
        </authorList>
    </citation>
    <scope>NUCLEOTIDE SEQUENCE</scope>
    <source>
        <strain evidence="3">NC_groundwater_672_Ag_B-0.1um_62_36</strain>
    </source>
</reference>
<comment type="similarity">
    <text evidence="1 2">Belongs to the phD/YefM antitoxin family.</text>
</comment>
<dbReference type="AlphaFoldDB" id="A0A932CN51"/>
<protein>
    <recommendedName>
        <fullName evidence="2">Antitoxin</fullName>
    </recommendedName>
</protein>
<dbReference type="InterPro" id="IPR006442">
    <property type="entry name" value="Antitoxin_Phd/YefM"/>
</dbReference>
<organism evidence="3 4">
    <name type="scientific">Tectimicrobiota bacterium</name>
    <dbReference type="NCBI Taxonomy" id="2528274"/>
    <lineage>
        <taxon>Bacteria</taxon>
        <taxon>Pseudomonadati</taxon>
        <taxon>Nitrospinota/Tectimicrobiota group</taxon>
        <taxon>Candidatus Tectimicrobiota</taxon>
    </lineage>
</organism>
<dbReference type="Gene3D" id="3.40.1620.10">
    <property type="entry name" value="YefM-like domain"/>
    <property type="match status" value="1"/>
</dbReference>
<accession>A0A932CN51</accession>
<dbReference type="SUPFAM" id="SSF143120">
    <property type="entry name" value="YefM-like"/>
    <property type="match status" value="1"/>
</dbReference>
<name>A0A932CN51_UNCTE</name>
<dbReference type="Pfam" id="PF02604">
    <property type="entry name" value="PhdYeFM_antitox"/>
    <property type="match status" value="1"/>
</dbReference>
<gene>
    <name evidence="3" type="ORF">HYY20_06190</name>
</gene>
<evidence type="ECO:0000313" key="3">
    <source>
        <dbReference type="EMBL" id="MBI2876453.1"/>
    </source>
</evidence>